<protein>
    <recommendedName>
        <fullName evidence="2">Methyltransferase type 11 domain-containing protein</fullName>
    </recommendedName>
</protein>
<accession>A0ABQ4QLF2</accession>
<reference evidence="3 4" key="1">
    <citation type="journal article" date="2021" name="Front. Microbiol.">
        <title>Comprehensive Comparative Genomics and Phenotyping of Methylobacterium Species.</title>
        <authorList>
            <person name="Alessa O."/>
            <person name="Ogura Y."/>
            <person name="Fujitani Y."/>
            <person name="Takami H."/>
            <person name="Hayashi T."/>
            <person name="Sahin N."/>
            <person name="Tani A."/>
        </authorList>
    </citation>
    <scope>NUCLEOTIDE SEQUENCE [LARGE SCALE GENOMIC DNA]</scope>
    <source>
        <strain evidence="3 4">DSM 23679</strain>
    </source>
</reference>
<feature type="region of interest" description="Disordered" evidence="1">
    <location>
        <begin position="214"/>
        <end position="246"/>
    </location>
</feature>
<name>A0ABQ4QLF2_9HYPH</name>
<dbReference type="InterPro" id="IPR013216">
    <property type="entry name" value="Methyltransf_11"/>
</dbReference>
<dbReference type="EMBL" id="BPQG01000066">
    <property type="protein sequence ID" value="GJD46080.1"/>
    <property type="molecule type" value="Genomic_DNA"/>
</dbReference>
<dbReference type="Proteomes" id="UP001055117">
    <property type="component" value="Unassembled WGS sequence"/>
</dbReference>
<evidence type="ECO:0000313" key="4">
    <source>
        <dbReference type="Proteomes" id="UP001055117"/>
    </source>
</evidence>
<keyword evidence="4" id="KW-1185">Reference proteome</keyword>
<sequence>MVNLFNLLPTMIRPGDIPLELDLNFYRLVNDDLTELNNEALTAHYHAYGREEGRLASPAAHRRGFTALVDSKADILEIGPFTKPTIRGPKVQYFDVMNRSSLLERALLHNHPTKDCPEIHFVSPIGDLGVVNKNFDIVLSSHCVEHQPDLVNHLRNVERILRPGGRYLLLIPDKRYCFDALLPESSLAEIIEAHRERRRTHTWPKVHEHRALTTHNDSARHWAGDSSDPHAHLRQDREQAARKEYEDSQGNYIDVHAWQFTPESFRSIIKDLQAARLTNLSVERVYHTPHGSNEFGAIIRKSI</sequence>
<feature type="domain" description="Methyltransferase type 11" evidence="2">
    <location>
        <begin position="122"/>
        <end position="168"/>
    </location>
</feature>
<evidence type="ECO:0000313" key="3">
    <source>
        <dbReference type="EMBL" id="GJD46080.1"/>
    </source>
</evidence>
<dbReference type="InterPro" id="IPR029063">
    <property type="entry name" value="SAM-dependent_MTases_sf"/>
</dbReference>
<evidence type="ECO:0000259" key="2">
    <source>
        <dbReference type="Pfam" id="PF08241"/>
    </source>
</evidence>
<dbReference type="SUPFAM" id="SSF53335">
    <property type="entry name" value="S-adenosyl-L-methionine-dependent methyltransferases"/>
    <property type="match status" value="1"/>
</dbReference>
<comment type="caution">
    <text evidence="3">The sequence shown here is derived from an EMBL/GenBank/DDBJ whole genome shotgun (WGS) entry which is preliminary data.</text>
</comment>
<gene>
    <name evidence="3" type="ORF">AFCDBAGC_3960</name>
</gene>
<dbReference type="RefSeq" id="WP_238272801.1">
    <property type="nucleotide sequence ID" value="NZ_BPQG01000066.1"/>
</dbReference>
<dbReference type="Pfam" id="PF08241">
    <property type="entry name" value="Methyltransf_11"/>
    <property type="match status" value="1"/>
</dbReference>
<evidence type="ECO:0000256" key="1">
    <source>
        <dbReference type="SAM" id="MobiDB-lite"/>
    </source>
</evidence>
<dbReference type="Gene3D" id="3.40.50.150">
    <property type="entry name" value="Vaccinia Virus protein VP39"/>
    <property type="match status" value="1"/>
</dbReference>
<proteinExistence type="predicted"/>
<organism evidence="3 4">
    <name type="scientific">Methylobacterium cerastii</name>
    <dbReference type="NCBI Taxonomy" id="932741"/>
    <lineage>
        <taxon>Bacteria</taxon>
        <taxon>Pseudomonadati</taxon>
        <taxon>Pseudomonadota</taxon>
        <taxon>Alphaproteobacteria</taxon>
        <taxon>Hyphomicrobiales</taxon>
        <taxon>Methylobacteriaceae</taxon>
        <taxon>Methylobacterium</taxon>
    </lineage>
</organism>